<dbReference type="OrthoDB" id="9044065at2759"/>
<feature type="transmembrane region" description="Helical" evidence="13">
    <location>
        <begin position="257"/>
        <end position="274"/>
    </location>
</feature>
<feature type="transmembrane region" description="Helical" evidence="13">
    <location>
        <begin position="74"/>
        <end position="99"/>
    </location>
</feature>
<feature type="transmembrane region" description="Helical" evidence="13">
    <location>
        <begin position="216"/>
        <end position="237"/>
    </location>
</feature>
<dbReference type="Pfam" id="PF05296">
    <property type="entry name" value="TAS2R"/>
    <property type="match status" value="1"/>
</dbReference>
<evidence type="ECO:0000313" key="14">
    <source>
        <dbReference type="EMBL" id="KAJ7305703.1"/>
    </source>
</evidence>
<evidence type="ECO:0000256" key="8">
    <source>
        <dbReference type="ARBA" id="ARBA00023136"/>
    </source>
</evidence>
<keyword evidence="8 12" id="KW-0472">Membrane</keyword>
<keyword evidence="9 12" id="KW-0675">Receptor</keyword>
<sequence>MFSPPYLVFSIGLILLGLILNGLMMKVLLCKWLRGRRLCPRDQILLSLSASNTIITIQETLVNFAVKSAFVAQIIYVGETFVILCRCWITAWLSVFLCVKIVSCNHKLFLLCKLRISEWVPWLLLGSVFISSLPSATVFWNMSVPSQRNTTAEVSDLAKYLQFRPSVPYLIILLGVFIAPLLLVLLCSILSIASLFSHVCHLKSQGPQFTRSQMKAHIKAAVALICFSLLYLSLAVVETLMILQMDVMDSNVSPARVMINLFFGPGEAAILIAVNPQLKWAVTFLLPHWLLPQSRLLPAST</sequence>
<dbReference type="EMBL" id="JAPFRF010000021">
    <property type="protein sequence ID" value="KAJ7305703.1"/>
    <property type="molecule type" value="Genomic_DNA"/>
</dbReference>
<reference evidence="14" key="1">
    <citation type="journal article" date="2023" name="DNA Res.">
        <title>Chromosome-level genome assembly of Phrynocephalus forsythii using third-generation DNA sequencing and Hi-C analysis.</title>
        <authorList>
            <person name="Qi Y."/>
            <person name="Zhao W."/>
            <person name="Zhao Y."/>
            <person name="Niu C."/>
            <person name="Cao S."/>
            <person name="Zhang Y."/>
        </authorList>
    </citation>
    <scope>NUCLEOTIDE SEQUENCE</scope>
    <source>
        <tissue evidence="14">Muscle</tissue>
    </source>
</reference>
<evidence type="ECO:0000256" key="5">
    <source>
        <dbReference type="ARBA" id="ARBA00022692"/>
    </source>
</evidence>
<keyword evidence="6 13" id="KW-1133">Transmembrane helix</keyword>
<comment type="caution">
    <text evidence="14">The sequence shown here is derived from an EMBL/GenBank/DDBJ whole genome shotgun (WGS) entry which is preliminary data.</text>
</comment>
<organism evidence="14 15">
    <name type="scientific">Phrynocephalus forsythii</name>
    <dbReference type="NCBI Taxonomy" id="171643"/>
    <lineage>
        <taxon>Eukaryota</taxon>
        <taxon>Metazoa</taxon>
        <taxon>Chordata</taxon>
        <taxon>Craniata</taxon>
        <taxon>Vertebrata</taxon>
        <taxon>Euteleostomi</taxon>
        <taxon>Lepidosauria</taxon>
        <taxon>Squamata</taxon>
        <taxon>Bifurcata</taxon>
        <taxon>Unidentata</taxon>
        <taxon>Episquamata</taxon>
        <taxon>Toxicofera</taxon>
        <taxon>Iguania</taxon>
        <taxon>Acrodonta</taxon>
        <taxon>Agamidae</taxon>
        <taxon>Agaminae</taxon>
        <taxon>Phrynocephalus</taxon>
    </lineage>
</organism>
<evidence type="ECO:0000256" key="2">
    <source>
        <dbReference type="ARBA" id="ARBA00007376"/>
    </source>
</evidence>
<evidence type="ECO:0000256" key="7">
    <source>
        <dbReference type="ARBA" id="ARBA00023040"/>
    </source>
</evidence>
<dbReference type="Gene3D" id="1.20.1070.10">
    <property type="entry name" value="Rhodopsin 7-helix transmembrane proteins"/>
    <property type="match status" value="1"/>
</dbReference>
<dbReference type="GO" id="GO:0033038">
    <property type="term" value="F:bitter taste receptor activity"/>
    <property type="evidence" value="ECO:0007669"/>
    <property type="project" value="InterPro"/>
</dbReference>
<dbReference type="InterPro" id="IPR007960">
    <property type="entry name" value="TAS2R"/>
</dbReference>
<evidence type="ECO:0000256" key="1">
    <source>
        <dbReference type="ARBA" id="ARBA00004141"/>
    </source>
</evidence>
<keyword evidence="7 12" id="KW-0297">G-protein coupled receptor</keyword>
<feature type="transmembrane region" description="Helical" evidence="13">
    <location>
        <begin position="6"/>
        <end position="23"/>
    </location>
</feature>
<keyword evidence="5 12" id="KW-0812">Transmembrane</keyword>
<evidence type="ECO:0000256" key="3">
    <source>
        <dbReference type="ARBA" id="ARBA00022480"/>
    </source>
</evidence>
<keyword evidence="3 12" id="KW-0919">Taste</keyword>
<evidence type="ECO:0000313" key="15">
    <source>
        <dbReference type="Proteomes" id="UP001142489"/>
    </source>
</evidence>
<proteinExistence type="inferred from homology"/>
<dbReference type="GO" id="GO:0016020">
    <property type="term" value="C:membrane"/>
    <property type="evidence" value="ECO:0007669"/>
    <property type="project" value="UniProtKB-SubCell"/>
</dbReference>
<gene>
    <name evidence="14" type="ORF">JRQ81_010069</name>
</gene>
<evidence type="ECO:0000256" key="4">
    <source>
        <dbReference type="ARBA" id="ARBA00022606"/>
    </source>
</evidence>
<evidence type="ECO:0000256" key="9">
    <source>
        <dbReference type="ARBA" id="ARBA00023170"/>
    </source>
</evidence>
<keyword evidence="15" id="KW-1185">Reference proteome</keyword>
<accession>A0A9Q0X878</accession>
<name>A0A9Q0X878_9SAUR</name>
<evidence type="ECO:0000256" key="13">
    <source>
        <dbReference type="SAM" id="Phobius"/>
    </source>
</evidence>
<feature type="transmembrane region" description="Helical" evidence="13">
    <location>
        <begin position="169"/>
        <end position="196"/>
    </location>
</feature>
<feature type="transmembrane region" description="Helical" evidence="13">
    <location>
        <begin position="119"/>
        <end position="140"/>
    </location>
</feature>
<keyword evidence="4 12" id="KW-0716">Sensory transduction</keyword>
<feature type="transmembrane region" description="Helical" evidence="13">
    <location>
        <begin position="44"/>
        <end position="62"/>
    </location>
</feature>
<comment type="subcellular location">
    <subcellularLocation>
        <location evidence="1 12">Membrane</location>
        <topology evidence="1 12">Multi-pass membrane protein</topology>
    </subcellularLocation>
</comment>
<dbReference type="GO" id="GO:0004930">
    <property type="term" value="F:G protein-coupled receptor activity"/>
    <property type="evidence" value="ECO:0007669"/>
    <property type="project" value="UniProtKB-KW"/>
</dbReference>
<evidence type="ECO:0000256" key="10">
    <source>
        <dbReference type="ARBA" id="ARBA00023224"/>
    </source>
</evidence>
<evidence type="ECO:0000256" key="11">
    <source>
        <dbReference type="RuleBase" id="RU004423"/>
    </source>
</evidence>
<comment type="similarity">
    <text evidence="2 11">Belongs to the G-protein coupled receptor T2R family.</text>
</comment>
<evidence type="ECO:0000256" key="6">
    <source>
        <dbReference type="ARBA" id="ARBA00022989"/>
    </source>
</evidence>
<evidence type="ECO:0000256" key="12">
    <source>
        <dbReference type="RuleBase" id="RU004424"/>
    </source>
</evidence>
<dbReference type="SUPFAM" id="SSF81321">
    <property type="entry name" value="Family A G protein-coupled receptor-like"/>
    <property type="match status" value="1"/>
</dbReference>
<dbReference type="AlphaFoldDB" id="A0A9Q0X878"/>
<keyword evidence="10 12" id="KW-0807">Transducer</keyword>
<protein>
    <recommendedName>
        <fullName evidence="12">Taste receptor type 2</fullName>
    </recommendedName>
</protein>
<dbReference type="PANTHER" id="PTHR11394:SF47">
    <property type="entry name" value="TASTE RECEPTOR TYPE 2 MEMBER 40"/>
    <property type="match status" value="1"/>
</dbReference>
<dbReference type="PANTHER" id="PTHR11394">
    <property type="entry name" value="TASTE RECEPTOR TYPE 2"/>
    <property type="match status" value="1"/>
</dbReference>
<dbReference type="Proteomes" id="UP001142489">
    <property type="component" value="Unassembled WGS sequence"/>
</dbReference>